<reference evidence="2" key="1">
    <citation type="submission" date="2022-03" db="EMBL/GenBank/DDBJ databases">
        <title>Complete genome sequence of Caldinitratiruptor microaerophilus.</title>
        <authorList>
            <person name="Mukaiyama R."/>
            <person name="Nishiyama T."/>
            <person name="Ueda K."/>
        </authorList>
    </citation>
    <scope>NUCLEOTIDE SEQUENCE</scope>
    <source>
        <strain evidence="2">JCM 16183</strain>
    </source>
</reference>
<dbReference type="Gene3D" id="2.30.30.240">
    <property type="entry name" value="PRC-barrel domain"/>
    <property type="match status" value="1"/>
</dbReference>
<dbReference type="SUPFAM" id="SSF50346">
    <property type="entry name" value="PRC-barrel domain"/>
    <property type="match status" value="2"/>
</dbReference>
<dbReference type="InterPro" id="IPR011033">
    <property type="entry name" value="PRC_barrel-like_sf"/>
</dbReference>
<dbReference type="KEGG" id="cmic:caldi_16760"/>
<dbReference type="InterPro" id="IPR027275">
    <property type="entry name" value="PRC-brl_dom"/>
</dbReference>
<evidence type="ECO:0000313" key="2">
    <source>
        <dbReference type="EMBL" id="BDG60586.1"/>
    </source>
</evidence>
<accession>A0AA35G626</accession>
<organism evidence="2 3">
    <name type="scientific">Caldinitratiruptor microaerophilus</name>
    <dbReference type="NCBI Taxonomy" id="671077"/>
    <lineage>
        <taxon>Bacteria</taxon>
        <taxon>Bacillati</taxon>
        <taxon>Bacillota</taxon>
        <taxon>Clostridia</taxon>
        <taxon>Eubacteriales</taxon>
        <taxon>Symbiobacteriaceae</taxon>
        <taxon>Caldinitratiruptor</taxon>
    </lineage>
</organism>
<dbReference type="Pfam" id="PF05239">
    <property type="entry name" value="PRC"/>
    <property type="match status" value="1"/>
</dbReference>
<feature type="domain" description="PRC-barrel" evidence="1">
    <location>
        <begin position="2"/>
        <end position="68"/>
    </location>
</feature>
<sequence length="168" mass="16806">MRRLTSLLGLPVLDGGGRRLGRVRDVLLSADGGRVVALVLEPGGWLRPGRAVDWPAVVAVGDGAVVVASAPRPLVPAEAGTGPAWQQVAGRPLYSAGGADLGHLADAWVDPTSGTITGYQVSAGLVDDLLSGQTVLPGPASLVAGPEALILGAGSDLTRPPWATGAGE</sequence>
<keyword evidence="3" id="KW-1185">Reference proteome</keyword>
<protein>
    <recommendedName>
        <fullName evidence="1">PRC-barrel domain-containing protein</fullName>
    </recommendedName>
</protein>
<dbReference type="EMBL" id="AP025628">
    <property type="protein sequence ID" value="BDG60586.1"/>
    <property type="molecule type" value="Genomic_DNA"/>
</dbReference>
<name>A0AA35G626_9FIRM</name>
<dbReference type="Proteomes" id="UP001163687">
    <property type="component" value="Chromosome"/>
</dbReference>
<evidence type="ECO:0000259" key="1">
    <source>
        <dbReference type="Pfam" id="PF05239"/>
    </source>
</evidence>
<proteinExistence type="predicted"/>
<dbReference type="RefSeq" id="WP_264844599.1">
    <property type="nucleotide sequence ID" value="NZ_AP025628.1"/>
</dbReference>
<dbReference type="AlphaFoldDB" id="A0AA35G626"/>
<evidence type="ECO:0000313" key="3">
    <source>
        <dbReference type="Proteomes" id="UP001163687"/>
    </source>
</evidence>
<gene>
    <name evidence="2" type="ORF">caldi_16760</name>
</gene>